<evidence type="ECO:0000313" key="1">
    <source>
        <dbReference type="EMBL" id="MPC40447.1"/>
    </source>
</evidence>
<reference evidence="1 2" key="1">
    <citation type="submission" date="2019-05" db="EMBL/GenBank/DDBJ databases">
        <title>Another draft genome of Portunus trituberculatus and its Hox gene families provides insights of decapod evolution.</title>
        <authorList>
            <person name="Jeong J.-H."/>
            <person name="Song I."/>
            <person name="Kim S."/>
            <person name="Choi T."/>
            <person name="Kim D."/>
            <person name="Ryu S."/>
            <person name="Kim W."/>
        </authorList>
    </citation>
    <scope>NUCLEOTIDE SEQUENCE [LARGE SCALE GENOMIC DNA]</scope>
    <source>
        <tissue evidence="1">Muscle</tissue>
    </source>
</reference>
<dbReference type="EMBL" id="VSRR010004695">
    <property type="protein sequence ID" value="MPC40447.1"/>
    <property type="molecule type" value="Genomic_DNA"/>
</dbReference>
<comment type="caution">
    <text evidence="1">The sequence shown here is derived from an EMBL/GenBank/DDBJ whole genome shotgun (WGS) entry which is preliminary data.</text>
</comment>
<accession>A0A5B7F4G8</accession>
<name>A0A5B7F4G8_PORTR</name>
<evidence type="ECO:0000313" key="2">
    <source>
        <dbReference type="Proteomes" id="UP000324222"/>
    </source>
</evidence>
<organism evidence="1 2">
    <name type="scientific">Portunus trituberculatus</name>
    <name type="common">Swimming crab</name>
    <name type="synonym">Neptunus trituberculatus</name>
    <dbReference type="NCBI Taxonomy" id="210409"/>
    <lineage>
        <taxon>Eukaryota</taxon>
        <taxon>Metazoa</taxon>
        <taxon>Ecdysozoa</taxon>
        <taxon>Arthropoda</taxon>
        <taxon>Crustacea</taxon>
        <taxon>Multicrustacea</taxon>
        <taxon>Malacostraca</taxon>
        <taxon>Eumalacostraca</taxon>
        <taxon>Eucarida</taxon>
        <taxon>Decapoda</taxon>
        <taxon>Pleocyemata</taxon>
        <taxon>Brachyura</taxon>
        <taxon>Eubrachyura</taxon>
        <taxon>Portunoidea</taxon>
        <taxon>Portunidae</taxon>
        <taxon>Portuninae</taxon>
        <taxon>Portunus</taxon>
    </lineage>
</organism>
<dbReference type="AlphaFoldDB" id="A0A5B7F4G8"/>
<proteinExistence type="predicted"/>
<sequence length="150" mass="16497">MYLGLPFTVDGSVSSSVKAHATAKMAHLDLVRKHVKARRPGPEAARPPKHCVHQTPAHNRYPSSPSLHHHLLLLLFHQLVVVVVVMQLSMPVVATDLSVRVGTTSAKHYITAKYSTRVFLKGSTQQTCRRRNKLQEAPRLAAPATLTDGT</sequence>
<gene>
    <name evidence="1" type="ORF">E2C01_034004</name>
</gene>
<protein>
    <submittedName>
        <fullName evidence="1">Uncharacterized protein</fullName>
    </submittedName>
</protein>
<keyword evidence="2" id="KW-1185">Reference proteome</keyword>
<dbReference type="Proteomes" id="UP000324222">
    <property type="component" value="Unassembled WGS sequence"/>
</dbReference>